<dbReference type="AlphaFoldDB" id="A0A366E193"/>
<comment type="caution">
    <text evidence="4">The sequence shown here is derived from an EMBL/GenBank/DDBJ whole genome shotgun (WGS) entry which is preliminary data.</text>
</comment>
<dbReference type="PANTHER" id="PTHR30273">
    <property type="entry name" value="PERIPLASMIC SIGNAL SENSOR AND SIGMA FACTOR ACTIVATOR FECR-RELATED"/>
    <property type="match status" value="1"/>
</dbReference>
<dbReference type="Pfam" id="PF16220">
    <property type="entry name" value="DUF4880"/>
    <property type="match status" value="1"/>
</dbReference>
<gene>
    <name evidence="4" type="ORF">DFR47_103449</name>
</gene>
<feature type="domain" description="FecR protein" evidence="1">
    <location>
        <begin position="106"/>
        <end position="197"/>
    </location>
</feature>
<dbReference type="Proteomes" id="UP000252893">
    <property type="component" value="Unassembled WGS sequence"/>
</dbReference>
<dbReference type="GO" id="GO:0016989">
    <property type="term" value="F:sigma factor antagonist activity"/>
    <property type="evidence" value="ECO:0007669"/>
    <property type="project" value="TreeGrafter"/>
</dbReference>
<dbReference type="Gene3D" id="2.60.120.1440">
    <property type="match status" value="1"/>
</dbReference>
<organism evidence="4 5">
    <name type="scientific">Pseudochrobactrum asaccharolyticum</name>
    <dbReference type="NCBI Taxonomy" id="354351"/>
    <lineage>
        <taxon>Bacteria</taxon>
        <taxon>Pseudomonadati</taxon>
        <taxon>Pseudomonadota</taxon>
        <taxon>Alphaproteobacteria</taxon>
        <taxon>Hyphomicrobiales</taxon>
        <taxon>Brucellaceae</taxon>
        <taxon>Pseudochrobactrum</taxon>
    </lineage>
</organism>
<evidence type="ECO:0000259" key="3">
    <source>
        <dbReference type="Pfam" id="PF16344"/>
    </source>
</evidence>
<dbReference type="Pfam" id="PF04773">
    <property type="entry name" value="FecR"/>
    <property type="match status" value="1"/>
</dbReference>
<accession>A0A366E193</accession>
<dbReference type="EMBL" id="QNRH01000003">
    <property type="protein sequence ID" value="RBO95885.1"/>
    <property type="molecule type" value="Genomic_DNA"/>
</dbReference>
<reference evidence="4 5" key="1">
    <citation type="submission" date="2018-06" db="EMBL/GenBank/DDBJ databases">
        <title>Genomic Encyclopedia of Type Strains, Phase IV (KMG-IV): sequencing the most valuable type-strain genomes for metagenomic binning, comparative biology and taxonomic classification.</title>
        <authorList>
            <person name="Goeker M."/>
        </authorList>
    </citation>
    <scope>NUCLEOTIDE SEQUENCE [LARGE SCALE GENOMIC DNA]</scope>
    <source>
        <strain evidence="4 5">DSM 25619</strain>
    </source>
</reference>
<feature type="domain" description="FecR N-terminal" evidence="2">
    <location>
        <begin position="13"/>
        <end position="55"/>
    </location>
</feature>
<dbReference type="InterPro" id="IPR032623">
    <property type="entry name" value="FecR_N"/>
</dbReference>
<dbReference type="InterPro" id="IPR006860">
    <property type="entry name" value="FecR"/>
</dbReference>
<protein>
    <submittedName>
        <fullName evidence="4">FecR family protein</fullName>
    </submittedName>
</protein>
<feature type="domain" description="Protein FecR C-terminal" evidence="3">
    <location>
        <begin position="247"/>
        <end position="305"/>
    </location>
</feature>
<evidence type="ECO:0000259" key="1">
    <source>
        <dbReference type="Pfam" id="PF04773"/>
    </source>
</evidence>
<dbReference type="Pfam" id="PF16344">
    <property type="entry name" value="FecR_C"/>
    <property type="match status" value="1"/>
</dbReference>
<dbReference type="PIRSF" id="PIRSF018266">
    <property type="entry name" value="FecR"/>
    <property type="match status" value="1"/>
</dbReference>
<evidence type="ECO:0000313" key="5">
    <source>
        <dbReference type="Proteomes" id="UP000252893"/>
    </source>
</evidence>
<keyword evidence="5" id="KW-1185">Reference proteome</keyword>
<dbReference type="PANTHER" id="PTHR30273:SF2">
    <property type="entry name" value="PROTEIN FECR"/>
    <property type="match status" value="1"/>
</dbReference>
<evidence type="ECO:0000313" key="4">
    <source>
        <dbReference type="EMBL" id="RBO95885.1"/>
    </source>
</evidence>
<name>A0A366E193_9HYPH</name>
<sequence>MKQKTFADISLSDEAIDRIVYLSSGRATEQDHAQFIHWRRQSPQHEMAAQEAEALWLGIGTAGKNLRSSEKRRHMTRRTVLGLGAFVVGGAALHQTGLIGPRLYADYTTGIGEQRTITLTDGSAVTLNAGSALSVHMTETERRLTLYEGQALFTVAKDHTRPFIVEAQNGRTRALGTIFDIDIKPEQVVVTVIEGTVGVTPARAQPQNTNNMVIVQENSRVQYAKTGSVSAPEYIDSNIETAWRRGKLIFNAKPLGDVVAELERYRSGNIILTSKQLYALQVTGVFDLSQPEEILQAIETTLPVSVIRLPFVTILRPNAALNNL</sequence>
<dbReference type="InterPro" id="IPR032508">
    <property type="entry name" value="FecR_C"/>
</dbReference>
<dbReference type="Gene3D" id="3.55.50.30">
    <property type="match status" value="1"/>
</dbReference>
<evidence type="ECO:0000259" key="2">
    <source>
        <dbReference type="Pfam" id="PF16220"/>
    </source>
</evidence>
<dbReference type="InterPro" id="IPR012373">
    <property type="entry name" value="Ferrdict_sens_TM"/>
</dbReference>
<proteinExistence type="predicted"/>